<dbReference type="UniPathway" id="UPA00391"/>
<dbReference type="PANTHER" id="PTHR12589:SF7">
    <property type="entry name" value="6-PYRUVOYL TETRAHYDROBIOPTERIN SYNTHASE"/>
    <property type="match status" value="1"/>
</dbReference>
<keyword evidence="8" id="KW-0456">Lyase</keyword>
<proteinExistence type="inferred from homology"/>
<evidence type="ECO:0000313" key="12">
    <source>
        <dbReference type="Proteomes" id="UP000321479"/>
    </source>
</evidence>
<name>A0A5B8V330_9SPHI</name>
<protein>
    <recommendedName>
        <fullName evidence="5">6-carboxy-5,6,7,8-tetrahydropterin synthase</fullName>
        <ecNumber evidence="4">4.1.2.50</ecNumber>
    </recommendedName>
    <alternativeName>
        <fullName evidence="9">Queuosine biosynthesis protein QueD</fullName>
    </alternativeName>
</protein>
<evidence type="ECO:0000256" key="7">
    <source>
        <dbReference type="ARBA" id="ARBA00022833"/>
    </source>
</evidence>
<dbReference type="RefSeq" id="WP_147034389.1">
    <property type="nucleotide sequence ID" value="NZ_CP042436.1"/>
</dbReference>
<dbReference type="OrthoDB" id="9804698at2"/>
<dbReference type="Pfam" id="PF01242">
    <property type="entry name" value="PTPS"/>
    <property type="match status" value="1"/>
</dbReference>
<evidence type="ECO:0000256" key="3">
    <source>
        <dbReference type="ARBA" id="ARBA00008900"/>
    </source>
</evidence>
<keyword evidence="6" id="KW-0479">Metal-binding</keyword>
<dbReference type="InterPro" id="IPR007115">
    <property type="entry name" value="6-PTP_synth/QueD"/>
</dbReference>
<accession>A0A5B8V330</accession>
<evidence type="ECO:0000256" key="10">
    <source>
        <dbReference type="ARBA" id="ARBA00048807"/>
    </source>
</evidence>
<dbReference type="Gene3D" id="3.30.479.10">
    <property type="entry name" value="6-pyruvoyl tetrahydropterin synthase/QueD"/>
    <property type="match status" value="1"/>
</dbReference>
<comment type="cofactor">
    <cofactor evidence="1">
        <name>Zn(2+)</name>
        <dbReference type="ChEBI" id="CHEBI:29105"/>
    </cofactor>
</comment>
<keyword evidence="7" id="KW-0862">Zinc</keyword>
<dbReference type="FunFam" id="3.30.479.10:FF:000003">
    <property type="entry name" value="6-pyruvoyl tetrahydrobiopterin synthase"/>
    <property type="match status" value="1"/>
</dbReference>
<evidence type="ECO:0000256" key="4">
    <source>
        <dbReference type="ARBA" id="ARBA00012982"/>
    </source>
</evidence>
<evidence type="ECO:0000256" key="6">
    <source>
        <dbReference type="ARBA" id="ARBA00022723"/>
    </source>
</evidence>
<evidence type="ECO:0000256" key="1">
    <source>
        <dbReference type="ARBA" id="ARBA00001947"/>
    </source>
</evidence>
<dbReference type="GO" id="GO:0070497">
    <property type="term" value="F:6-carboxytetrahydropterin synthase activity"/>
    <property type="evidence" value="ECO:0007669"/>
    <property type="project" value="UniProtKB-EC"/>
</dbReference>
<keyword evidence="12" id="KW-1185">Reference proteome</keyword>
<evidence type="ECO:0000256" key="8">
    <source>
        <dbReference type="ARBA" id="ARBA00023239"/>
    </source>
</evidence>
<evidence type="ECO:0000256" key="2">
    <source>
        <dbReference type="ARBA" id="ARBA00005061"/>
    </source>
</evidence>
<dbReference type="KEGG" id="mgin:FRZ54_01405"/>
<dbReference type="EC" id="4.1.2.50" evidence="4"/>
<dbReference type="PANTHER" id="PTHR12589">
    <property type="entry name" value="PYRUVOYL TETRAHYDROBIOPTERIN SYNTHASE"/>
    <property type="match status" value="1"/>
</dbReference>
<comment type="similarity">
    <text evidence="3">Belongs to the PTPS family. QueD subfamily.</text>
</comment>
<evidence type="ECO:0000256" key="5">
    <source>
        <dbReference type="ARBA" id="ARBA00018141"/>
    </source>
</evidence>
<dbReference type="GO" id="GO:0046872">
    <property type="term" value="F:metal ion binding"/>
    <property type="evidence" value="ECO:0007669"/>
    <property type="project" value="UniProtKB-KW"/>
</dbReference>
<gene>
    <name evidence="11" type="ORF">FRZ54_01405</name>
</gene>
<evidence type="ECO:0000256" key="9">
    <source>
        <dbReference type="ARBA" id="ARBA00031449"/>
    </source>
</evidence>
<sequence>MIYITRKEHFNAAHRMYREEWSEEKNAEVFGKCANPNWHGHNYNLLVTVKGEISHATGYLIDLKELKVIINDYVIEKLDHKNLNKDVDFMTGKMASTELLCIEIFNQLKGPIEKHEGVFLHSVKLFETENNSAEYFGD</sequence>
<dbReference type="AlphaFoldDB" id="A0A5B8V330"/>
<dbReference type="Proteomes" id="UP000321479">
    <property type="component" value="Chromosome"/>
</dbReference>
<dbReference type="InterPro" id="IPR038418">
    <property type="entry name" value="6-PTP_synth/QueD_sf"/>
</dbReference>
<comment type="catalytic activity">
    <reaction evidence="10">
        <text>7,8-dihydroneopterin 3'-triphosphate + H2O = 6-carboxy-5,6,7,8-tetrahydropterin + triphosphate + acetaldehyde + 2 H(+)</text>
        <dbReference type="Rhea" id="RHEA:27966"/>
        <dbReference type="ChEBI" id="CHEBI:15343"/>
        <dbReference type="ChEBI" id="CHEBI:15377"/>
        <dbReference type="ChEBI" id="CHEBI:15378"/>
        <dbReference type="ChEBI" id="CHEBI:18036"/>
        <dbReference type="ChEBI" id="CHEBI:58462"/>
        <dbReference type="ChEBI" id="CHEBI:61032"/>
        <dbReference type="EC" id="4.1.2.50"/>
    </reaction>
</comment>
<evidence type="ECO:0000313" key="11">
    <source>
        <dbReference type="EMBL" id="QEC65569.1"/>
    </source>
</evidence>
<comment type="pathway">
    <text evidence="2">Purine metabolism; 7-cyano-7-deazaguanine biosynthesis.</text>
</comment>
<reference evidence="11 12" key="1">
    <citation type="journal article" date="2017" name="Curr. Microbiol.">
        <title>Mucilaginibacter ginsenosidivorans sp. nov., Isolated from Soil of Ginseng Field.</title>
        <authorList>
            <person name="Kim M.M."/>
            <person name="Siddiqi M.Z."/>
            <person name="Im W.T."/>
        </authorList>
    </citation>
    <scope>NUCLEOTIDE SEQUENCE [LARGE SCALE GENOMIC DNA]</scope>
    <source>
        <strain evidence="11 12">Gsoil 3017</strain>
    </source>
</reference>
<organism evidence="11 12">
    <name type="scientific">Mucilaginibacter ginsenosidivorans</name>
    <dbReference type="NCBI Taxonomy" id="398053"/>
    <lineage>
        <taxon>Bacteria</taxon>
        <taxon>Pseudomonadati</taxon>
        <taxon>Bacteroidota</taxon>
        <taxon>Sphingobacteriia</taxon>
        <taxon>Sphingobacteriales</taxon>
        <taxon>Sphingobacteriaceae</taxon>
        <taxon>Mucilaginibacter</taxon>
    </lineage>
</organism>
<dbReference type="SUPFAM" id="SSF55620">
    <property type="entry name" value="Tetrahydrobiopterin biosynthesis enzymes-like"/>
    <property type="match status" value="1"/>
</dbReference>
<dbReference type="EMBL" id="CP042436">
    <property type="protein sequence ID" value="QEC65569.1"/>
    <property type="molecule type" value="Genomic_DNA"/>
</dbReference>